<dbReference type="EMBL" id="JAAIVJ010000003">
    <property type="protein sequence ID" value="NEY90192.1"/>
    <property type="molecule type" value="Genomic_DNA"/>
</dbReference>
<dbReference type="PANTHER" id="PTHR13812">
    <property type="entry name" value="KETIMINE REDUCTASE MU-CRYSTALLIN"/>
    <property type="match status" value="1"/>
</dbReference>
<dbReference type="SUPFAM" id="SSF51735">
    <property type="entry name" value="NAD(P)-binding Rossmann-fold domains"/>
    <property type="match status" value="1"/>
</dbReference>
<sequence length="299" mass="32491">MTMQIVPKEAESLLSWAGLLDAFEAGHRLPMPDIKDLFVYRGADTILDRATWIDGLGALVKVATVVPGNSQRGLPTIFGSVTLYDDITGELTALVDFHLVTKWKTAGDSLLSARRLARKDARNILLVGAGTVARSMVEAYSSIIPDARFTVWNRSRAGAEAMGLAVADNLETAVKQADVICSATMATEPLIKGDWLQPGQHIDLIGAFKPGMREVDDTAMSRARLFVDNRATTIHHIGELIEPLKSGAITENHIVADFYDDPALYARRSDDEITIAKNGGGAHLDLMTASYIAAMWSQR</sequence>
<comment type="caution">
    <text evidence="1">The sequence shown here is derived from an EMBL/GenBank/DDBJ whole genome shotgun (WGS) entry which is preliminary data.</text>
</comment>
<dbReference type="AlphaFoldDB" id="A0A6M0QUP3"/>
<dbReference type="InterPro" id="IPR003462">
    <property type="entry name" value="ODC_Mu_crystall"/>
</dbReference>
<evidence type="ECO:0000313" key="1">
    <source>
        <dbReference type="EMBL" id="NEY90192.1"/>
    </source>
</evidence>
<dbReference type="PANTHER" id="PTHR13812:SF19">
    <property type="entry name" value="KETIMINE REDUCTASE MU-CRYSTALLIN"/>
    <property type="match status" value="1"/>
</dbReference>
<proteinExistence type="predicted"/>
<dbReference type="Pfam" id="PF02423">
    <property type="entry name" value="OCD_Mu_crystall"/>
    <property type="match status" value="1"/>
</dbReference>
<dbReference type="InterPro" id="IPR023401">
    <property type="entry name" value="ODC_N"/>
</dbReference>
<name>A0A6M0QUP3_9RHOB</name>
<gene>
    <name evidence="1" type="ORF">G4Z14_07750</name>
</gene>
<accession>A0A6M0QUP3</accession>
<evidence type="ECO:0000313" key="2">
    <source>
        <dbReference type="Proteomes" id="UP000477782"/>
    </source>
</evidence>
<dbReference type="Gene3D" id="3.40.50.720">
    <property type="entry name" value="NAD(P)-binding Rossmann-like Domain"/>
    <property type="match status" value="1"/>
</dbReference>
<protein>
    <submittedName>
        <fullName evidence="1">Ornithine cyclodeaminase</fullName>
    </submittedName>
</protein>
<dbReference type="PIRSF" id="PIRSF001439">
    <property type="entry name" value="CryM"/>
    <property type="match status" value="1"/>
</dbReference>
<dbReference type="Gene3D" id="3.30.1780.10">
    <property type="entry name" value="ornithine cyclodeaminase, domain 1"/>
    <property type="match status" value="1"/>
</dbReference>
<dbReference type="InterPro" id="IPR036291">
    <property type="entry name" value="NAD(P)-bd_dom_sf"/>
</dbReference>
<dbReference type="GO" id="GO:0005737">
    <property type="term" value="C:cytoplasm"/>
    <property type="evidence" value="ECO:0007669"/>
    <property type="project" value="TreeGrafter"/>
</dbReference>
<reference evidence="1 2" key="1">
    <citation type="submission" date="2020-02" db="EMBL/GenBank/DDBJ databases">
        <authorList>
            <person name="Chen W.-M."/>
        </authorList>
    </citation>
    <scope>NUCLEOTIDE SEQUENCE [LARGE SCALE GENOMIC DNA]</scope>
    <source>
        <strain evidence="1 2">KMS-5</strain>
    </source>
</reference>
<organism evidence="1 2">
    <name type="scientific">Tabrizicola oligotrophica</name>
    <dbReference type="NCBI Taxonomy" id="2710650"/>
    <lineage>
        <taxon>Bacteria</taxon>
        <taxon>Pseudomonadati</taxon>
        <taxon>Pseudomonadota</taxon>
        <taxon>Alphaproteobacteria</taxon>
        <taxon>Rhodobacterales</taxon>
        <taxon>Paracoccaceae</taxon>
        <taxon>Tabrizicola</taxon>
    </lineage>
</organism>
<dbReference type="RefSeq" id="WP_164624403.1">
    <property type="nucleotide sequence ID" value="NZ_JAAIVJ010000003.1"/>
</dbReference>
<dbReference type="Proteomes" id="UP000477782">
    <property type="component" value="Unassembled WGS sequence"/>
</dbReference>
<keyword evidence="2" id="KW-1185">Reference proteome</keyword>